<comment type="caution">
    <text evidence="1">The sequence shown here is derived from an EMBL/GenBank/DDBJ whole genome shotgun (WGS) entry which is preliminary data.</text>
</comment>
<dbReference type="Proteomes" id="UP000629468">
    <property type="component" value="Unassembled WGS sequence"/>
</dbReference>
<dbReference type="Gene3D" id="3.80.10.10">
    <property type="entry name" value="Ribonuclease Inhibitor"/>
    <property type="match status" value="1"/>
</dbReference>
<proteinExistence type="predicted"/>
<evidence type="ECO:0000313" key="1">
    <source>
        <dbReference type="EMBL" id="KAF7775694.1"/>
    </source>
</evidence>
<dbReference type="EMBL" id="JABXXO010000006">
    <property type="protein sequence ID" value="KAF7775694.1"/>
    <property type="molecule type" value="Genomic_DNA"/>
</dbReference>
<protein>
    <recommendedName>
        <fullName evidence="3">F-box domain-containing protein</fullName>
    </recommendedName>
</protein>
<dbReference type="InterPro" id="IPR032675">
    <property type="entry name" value="LRR_dom_sf"/>
</dbReference>
<evidence type="ECO:0008006" key="3">
    <source>
        <dbReference type="Google" id="ProtNLM"/>
    </source>
</evidence>
<dbReference type="AlphaFoldDB" id="A0A8H7KGM4"/>
<name>A0A8H7KGM4_AGABI</name>
<organism evidence="1 2">
    <name type="scientific">Agaricus bisporus var. burnettii</name>
    <dbReference type="NCBI Taxonomy" id="192524"/>
    <lineage>
        <taxon>Eukaryota</taxon>
        <taxon>Fungi</taxon>
        <taxon>Dikarya</taxon>
        <taxon>Basidiomycota</taxon>
        <taxon>Agaricomycotina</taxon>
        <taxon>Agaricomycetes</taxon>
        <taxon>Agaricomycetidae</taxon>
        <taxon>Agaricales</taxon>
        <taxon>Agaricineae</taxon>
        <taxon>Agaricaceae</taxon>
        <taxon>Agaricus</taxon>
    </lineage>
</organism>
<sequence>MSALERNVSSAIRHYPPTLSLMALYQYPSIALTLPSEVLTTICRIFLQTTNTLTQCCRQDIIDHDAETFQSIMSVSQVCRGWRDIVTRCPELWCHFINPYHSVPDWTKLLLERSKPRGITLYNPLPNFMEHEDEPDFFEEIAYANRLSSYSVALDMDCRIWGDPRVPLYWPQLRYLCIAHIQYYEEEPTFDPGLYEHMLMPTDFPSFKSTPKLERLHLHSCALWSVSQITGLSQLKELRVSGNRVWSVPQWVEILQSLRHLKRLSLDNAIVEPIPTGVLGLQNNWKSDHILTMELEEFFLRDDFCNCAQFFEHITFTTSRIFQLVCHNAEGTYDAESYSLSIGHRITPIIHNLLITNLRFSNCVLHIASGTVGCLGLPDDALDKFEWPNRAEPGGSFFDGTHVEVDFDLQLEHQNQYAKMVQEWLHPIFSNVIHLDIHDNEDAMFQDDHWFSKLLWKSSFRLRAIHGISCSAWYIIIQNMFPGLYAFKPPRLPAVSFLYALEEIGMFINRIPEGYPLYQTIFEFCNRKSMMGTPLIKFHDPPPLWEAKSDLNRAAFTTQLEALGVQVNDDFGRLSDMVVEC</sequence>
<accession>A0A8H7KGM4</accession>
<reference evidence="1 2" key="1">
    <citation type="journal article" name="Sci. Rep.">
        <title>Telomere-to-telomere assembled and centromere annotated genomes of the two main subspecies of the button mushroom Agaricus bisporus reveal especially polymorphic chromosome ends.</title>
        <authorList>
            <person name="Sonnenberg A.S.M."/>
            <person name="Sedaghat-Telgerd N."/>
            <person name="Lavrijssen B."/>
            <person name="Ohm R.A."/>
            <person name="Hendrickx P.M."/>
            <person name="Scholtmeijer K."/>
            <person name="Baars J.J.P."/>
            <person name="van Peer A."/>
        </authorList>
    </citation>
    <scope>NUCLEOTIDE SEQUENCE [LARGE SCALE GENOMIC DNA]</scope>
    <source>
        <strain evidence="1 2">H119_p4</strain>
    </source>
</reference>
<dbReference type="Gene3D" id="1.20.1280.50">
    <property type="match status" value="1"/>
</dbReference>
<gene>
    <name evidence="1" type="ORF">Agabi119p4_4087</name>
</gene>
<dbReference type="SUPFAM" id="SSF52058">
    <property type="entry name" value="L domain-like"/>
    <property type="match status" value="1"/>
</dbReference>
<evidence type="ECO:0000313" key="2">
    <source>
        <dbReference type="Proteomes" id="UP000629468"/>
    </source>
</evidence>